<comment type="caution">
    <text evidence="1">The sequence shown here is derived from an EMBL/GenBank/DDBJ whole genome shotgun (WGS) entry which is preliminary data.</text>
</comment>
<evidence type="ECO:0000313" key="1">
    <source>
        <dbReference type="EMBL" id="GMA85039.1"/>
    </source>
</evidence>
<keyword evidence="2" id="KW-1185">Reference proteome</keyword>
<protein>
    <submittedName>
        <fullName evidence="1">Uncharacterized protein</fullName>
    </submittedName>
</protein>
<reference evidence="2" key="1">
    <citation type="journal article" date="2019" name="Int. J. Syst. Evol. Microbiol.">
        <title>The Global Catalogue of Microorganisms (GCM) 10K type strain sequencing project: providing services to taxonomists for standard genome sequencing and annotation.</title>
        <authorList>
            <consortium name="The Broad Institute Genomics Platform"/>
            <consortium name="The Broad Institute Genome Sequencing Center for Infectious Disease"/>
            <person name="Wu L."/>
            <person name="Ma J."/>
        </authorList>
    </citation>
    <scope>NUCLEOTIDE SEQUENCE [LARGE SCALE GENOMIC DNA]</scope>
    <source>
        <strain evidence="2">NBRC 108730</strain>
    </source>
</reference>
<sequence length="168" mass="16434">MAAARGTTGCTADPVCAGTLAQVQTGVGTLRTNTQAAAGGLGDVSDGLGALKTSLTGAAAGLAAVECGLSNTALAACDADRAGLLQGVGQVDAGVSLLVDTVVANVQAGVGTNADTPADETLRGGVNGLQTGVDAIDAGSRLVAGLAQAQRRRRAGRRGQRRPGRWAR</sequence>
<gene>
    <name evidence="1" type="ORF">GCM10025868_02890</name>
</gene>
<proteinExistence type="predicted"/>
<name>A0ABQ6JCW3_9ACTN</name>
<evidence type="ECO:0000313" key="2">
    <source>
        <dbReference type="Proteomes" id="UP001157017"/>
    </source>
</evidence>
<organism evidence="1 2">
    <name type="scientific">Angustibacter aerolatus</name>
    <dbReference type="NCBI Taxonomy" id="1162965"/>
    <lineage>
        <taxon>Bacteria</taxon>
        <taxon>Bacillati</taxon>
        <taxon>Actinomycetota</taxon>
        <taxon>Actinomycetes</taxon>
        <taxon>Kineosporiales</taxon>
        <taxon>Kineosporiaceae</taxon>
    </lineage>
</organism>
<accession>A0ABQ6JCW3</accession>
<dbReference type="Proteomes" id="UP001157017">
    <property type="component" value="Unassembled WGS sequence"/>
</dbReference>
<dbReference type="EMBL" id="BSUZ01000001">
    <property type="protein sequence ID" value="GMA85039.1"/>
    <property type="molecule type" value="Genomic_DNA"/>
</dbReference>